<proteinExistence type="predicted"/>
<protein>
    <submittedName>
        <fullName evidence="1">Uncharacterized protein</fullName>
    </submittedName>
</protein>
<sequence length="69" mass="7943">MRRLTNATSVEFEGVDVTEDKQVLSFSDIYFYLWGLMLRSLARFAASMELRMAATIQDTLDILHPETLN</sequence>
<dbReference type="EMBL" id="GG749425">
    <property type="protein sequence ID" value="KMW67475.1"/>
    <property type="molecule type" value="Genomic_DNA"/>
</dbReference>
<name>A0A0J9EQJ9_AJEDA</name>
<gene>
    <name evidence="1" type="ORF">BDDG_12141</name>
</gene>
<reference evidence="1" key="1">
    <citation type="submission" date="2010-03" db="EMBL/GenBank/DDBJ databases">
        <title>Annotation of Blastomyces dermatitidis strain ATCC 18188.</title>
        <authorList>
            <consortium name="The Broad Institute Genome Sequencing Platform"/>
            <consortium name="Broad Institute Genome Sequencing Center for Infectious Disease."/>
            <person name="Cuomo C."/>
            <person name="Klein B."/>
            <person name="Sullivan T."/>
            <person name="Heitman J."/>
            <person name="Young S."/>
            <person name="Zeng Q."/>
            <person name="Gargeya S."/>
            <person name="Alvarado L."/>
            <person name="Berlin A.M."/>
            <person name="Chapman S.B."/>
            <person name="Chen Z."/>
            <person name="Freedman E."/>
            <person name="Gellesch M."/>
            <person name="Goldberg J."/>
            <person name="Griggs A."/>
            <person name="Gujja S."/>
            <person name="Heilman E."/>
            <person name="Heiman D."/>
            <person name="Howarth C."/>
            <person name="Mehta T."/>
            <person name="Neiman D."/>
            <person name="Pearson M."/>
            <person name="Roberts A."/>
            <person name="Saif S."/>
            <person name="Shea T."/>
            <person name="Shenoy N."/>
            <person name="Sisk P."/>
            <person name="Stolte C."/>
            <person name="Sykes S."/>
            <person name="White J."/>
            <person name="Yandava C."/>
            <person name="Haas B."/>
            <person name="Nusbaum C."/>
            <person name="Birren B."/>
        </authorList>
    </citation>
    <scope>NUCLEOTIDE SEQUENCE</scope>
    <source>
        <strain evidence="1">ATCC 18188</strain>
    </source>
</reference>
<dbReference type="AlphaFoldDB" id="A0A0J9EQJ9"/>
<dbReference type="Proteomes" id="UP000007802">
    <property type="component" value="Unassembled WGS sequence"/>
</dbReference>
<organism evidence="1">
    <name type="scientific">Ajellomyces dermatitidis (strain ATCC 18188 / CBS 674.68)</name>
    <name type="common">Blastomyces dermatitidis</name>
    <dbReference type="NCBI Taxonomy" id="653446"/>
    <lineage>
        <taxon>Eukaryota</taxon>
        <taxon>Fungi</taxon>
        <taxon>Dikarya</taxon>
        <taxon>Ascomycota</taxon>
        <taxon>Pezizomycotina</taxon>
        <taxon>Eurotiomycetes</taxon>
        <taxon>Eurotiomycetidae</taxon>
        <taxon>Onygenales</taxon>
        <taxon>Ajellomycetaceae</taxon>
        <taxon>Blastomyces</taxon>
    </lineage>
</organism>
<evidence type="ECO:0000313" key="1">
    <source>
        <dbReference type="EMBL" id="KMW67475.1"/>
    </source>
</evidence>
<accession>A0A0J9EQJ9</accession>